<proteinExistence type="predicted"/>
<feature type="compositionally biased region" description="Basic residues" evidence="1">
    <location>
        <begin position="179"/>
        <end position="192"/>
    </location>
</feature>
<evidence type="ECO:0000256" key="1">
    <source>
        <dbReference type="SAM" id="MobiDB-lite"/>
    </source>
</evidence>
<feature type="compositionally biased region" description="Low complexity" evidence="1">
    <location>
        <begin position="29"/>
        <end position="41"/>
    </location>
</feature>
<dbReference type="Proteomes" id="UP000825935">
    <property type="component" value="Chromosome 1"/>
</dbReference>
<dbReference type="AlphaFoldDB" id="A0A8T2VE83"/>
<protein>
    <submittedName>
        <fullName evidence="2">Uncharacterized protein</fullName>
    </submittedName>
</protein>
<evidence type="ECO:0000313" key="2">
    <source>
        <dbReference type="EMBL" id="KAH7445398.1"/>
    </source>
</evidence>
<feature type="region of interest" description="Disordered" evidence="1">
    <location>
        <begin position="172"/>
        <end position="192"/>
    </location>
</feature>
<feature type="region of interest" description="Disordered" evidence="1">
    <location>
        <begin position="1"/>
        <end position="72"/>
    </location>
</feature>
<feature type="compositionally biased region" description="Polar residues" evidence="1">
    <location>
        <begin position="62"/>
        <end position="71"/>
    </location>
</feature>
<gene>
    <name evidence="2" type="ORF">KP509_01G006800</name>
</gene>
<reference evidence="2" key="1">
    <citation type="submission" date="2021-08" db="EMBL/GenBank/DDBJ databases">
        <title>WGS assembly of Ceratopteris richardii.</title>
        <authorList>
            <person name="Marchant D.B."/>
            <person name="Chen G."/>
            <person name="Jenkins J."/>
            <person name="Shu S."/>
            <person name="Leebens-Mack J."/>
            <person name="Grimwood J."/>
            <person name="Schmutz J."/>
            <person name="Soltis P."/>
            <person name="Soltis D."/>
            <person name="Chen Z.-H."/>
        </authorList>
    </citation>
    <scope>NUCLEOTIDE SEQUENCE</scope>
    <source>
        <strain evidence="2">Whitten #5841</strain>
        <tissue evidence="2">Leaf</tissue>
    </source>
</reference>
<evidence type="ECO:0000313" key="3">
    <source>
        <dbReference type="Proteomes" id="UP000825935"/>
    </source>
</evidence>
<keyword evidence="3" id="KW-1185">Reference proteome</keyword>
<comment type="caution">
    <text evidence="2">The sequence shown here is derived from an EMBL/GenBank/DDBJ whole genome shotgun (WGS) entry which is preliminary data.</text>
</comment>
<organism evidence="2 3">
    <name type="scientific">Ceratopteris richardii</name>
    <name type="common">Triangle waterfern</name>
    <dbReference type="NCBI Taxonomy" id="49495"/>
    <lineage>
        <taxon>Eukaryota</taxon>
        <taxon>Viridiplantae</taxon>
        <taxon>Streptophyta</taxon>
        <taxon>Embryophyta</taxon>
        <taxon>Tracheophyta</taxon>
        <taxon>Polypodiopsida</taxon>
        <taxon>Polypodiidae</taxon>
        <taxon>Polypodiales</taxon>
        <taxon>Pteridineae</taxon>
        <taxon>Pteridaceae</taxon>
        <taxon>Parkerioideae</taxon>
        <taxon>Ceratopteris</taxon>
    </lineage>
</organism>
<dbReference type="EMBL" id="CM035406">
    <property type="protein sequence ID" value="KAH7445398.1"/>
    <property type="molecule type" value="Genomic_DNA"/>
</dbReference>
<sequence>MLRSSNKSTKSRFSKVCWLPSRENPSNQPFPSASIPFSSPITCVPPKQNPKKHRGNHESLLPPNSTHTPSSEKLIAPCVTPLVFMKLPSIQLVLERRTSLPPLLPAHASQSSSWQEREQSLPLLLLYTEPSSRAHLSETAPAVLSTLERRERERKKTMLSFPHISIIPSLFSPSSLRQKPPRIRRLPQHYCR</sequence>
<accession>A0A8T2VE83</accession>
<name>A0A8T2VE83_CERRI</name>